<dbReference type="SUPFAM" id="SSF51556">
    <property type="entry name" value="Metallo-dependent hydrolases"/>
    <property type="match status" value="1"/>
</dbReference>
<keyword evidence="3" id="KW-0378">Hydrolase</keyword>
<dbReference type="AlphaFoldDB" id="A6GDS1"/>
<dbReference type="GO" id="GO:0008892">
    <property type="term" value="F:guanine deaminase activity"/>
    <property type="evidence" value="ECO:0007669"/>
    <property type="project" value="TreeGrafter"/>
</dbReference>
<comment type="caution">
    <text evidence="6">The sequence shown here is derived from an EMBL/GenBank/DDBJ whole genome shotgun (WGS) entry which is preliminary data.</text>
</comment>
<keyword evidence="7" id="KW-1185">Reference proteome</keyword>
<dbReference type="STRING" id="391625.PPSIR1_19844"/>
<evidence type="ECO:0000256" key="2">
    <source>
        <dbReference type="ARBA" id="ARBA00022723"/>
    </source>
</evidence>
<dbReference type="EMBL" id="ABCS01000076">
    <property type="protein sequence ID" value="EDM75960.1"/>
    <property type="molecule type" value="Genomic_DNA"/>
</dbReference>
<evidence type="ECO:0000256" key="1">
    <source>
        <dbReference type="ARBA" id="ARBA00001947"/>
    </source>
</evidence>
<dbReference type="PANTHER" id="PTHR11271:SF6">
    <property type="entry name" value="GUANINE DEAMINASE"/>
    <property type="match status" value="1"/>
</dbReference>
<dbReference type="GO" id="GO:0005829">
    <property type="term" value="C:cytosol"/>
    <property type="evidence" value="ECO:0007669"/>
    <property type="project" value="TreeGrafter"/>
</dbReference>
<evidence type="ECO:0000256" key="4">
    <source>
        <dbReference type="ARBA" id="ARBA00022833"/>
    </source>
</evidence>
<dbReference type="InterPro" id="IPR011059">
    <property type="entry name" value="Metal-dep_hydrolase_composite"/>
</dbReference>
<evidence type="ECO:0000313" key="7">
    <source>
        <dbReference type="Proteomes" id="UP000005801"/>
    </source>
</evidence>
<proteinExistence type="predicted"/>
<dbReference type="Proteomes" id="UP000005801">
    <property type="component" value="Unassembled WGS sequence"/>
</dbReference>
<dbReference type="Pfam" id="PF01979">
    <property type="entry name" value="Amidohydro_1"/>
    <property type="match status" value="1"/>
</dbReference>
<reference evidence="6 7" key="1">
    <citation type="submission" date="2007-06" db="EMBL/GenBank/DDBJ databases">
        <authorList>
            <person name="Shimkets L."/>
            <person name="Ferriera S."/>
            <person name="Johnson J."/>
            <person name="Kravitz S."/>
            <person name="Beeson K."/>
            <person name="Sutton G."/>
            <person name="Rogers Y.-H."/>
            <person name="Friedman R."/>
            <person name="Frazier M."/>
            <person name="Venter J.C."/>
        </authorList>
    </citation>
    <scope>NUCLEOTIDE SEQUENCE [LARGE SCALE GENOMIC DNA]</scope>
    <source>
        <strain evidence="6 7">SIR-1</strain>
    </source>
</reference>
<dbReference type="InterPro" id="IPR032466">
    <property type="entry name" value="Metal_Hydrolase"/>
</dbReference>
<feature type="domain" description="Amidohydrolase-related" evidence="5">
    <location>
        <begin position="36"/>
        <end position="394"/>
    </location>
</feature>
<sequence>MDYWEDGVVVVEGELIAEVGPYDGLPVDEDLRPGLLTPGFVDAHVHYPQSRIVGAASGPLLEWLARSVFPQEQRFADDGYAREVADSFVEGLARAGTTLAMIYGSVHASATQILLEALEARGLRAIAGPVLMDVDSPEALIRPPELALPELEALAERWRGHPRLQVAVIPRFALSCSVEMMEAAAELARARDLWVSTHISENADEIALTCARFQAQDYLEVYERHGLIHARTVLAHCIHFSPSEWERMAEAQAVVAHCPDSNAFLGSGSMPVGEVLARDIPLAIGSDVAAGRSLSIPHGLAHAYDNGLRTGTRLDPRRLLWWGTAGGAQALGHGPTGTGGGLGAVGRLAPGYAADMALHPVPSYVEGEDGALGALLFDADRPRPTRTWVAGREVYSAGAGAADGGAG</sequence>
<comment type="cofactor">
    <cofactor evidence="1">
        <name>Zn(2+)</name>
        <dbReference type="ChEBI" id="CHEBI:29105"/>
    </cofactor>
</comment>
<organism evidence="6 7">
    <name type="scientific">Plesiocystis pacifica SIR-1</name>
    <dbReference type="NCBI Taxonomy" id="391625"/>
    <lineage>
        <taxon>Bacteria</taxon>
        <taxon>Pseudomonadati</taxon>
        <taxon>Myxococcota</taxon>
        <taxon>Polyangia</taxon>
        <taxon>Nannocystales</taxon>
        <taxon>Nannocystaceae</taxon>
        <taxon>Plesiocystis</taxon>
    </lineage>
</organism>
<dbReference type="SUPFAM" id="SSF51338">
    <property type="entry name" value="Composite domain of metallo-dependent hydrolases"/>
    <property type="match status" value="1"/>
</dbReference>
<dbReference type="GO" id="GO:0008270">
    <property type="term" value="F:zinc ion binding"/>
    <property type="evidence" value="ECO:0007669"/>
    <property type="project" value="TreeGrafter"/>
</dbReference>
<dbReference type="PANTHER" id="PTHR11271">
    <property type="entry name" value="GUANINE DEAMINASE"/>
    <property type="match status" value="1"/>
</dbReference>
<keyword evidence="4" id="KW-0862">Zinc</keyword>
<evidence type="ECO:0000259" key="5">
    <source>
        <dbReference type="Pfam" id="PF01979"/>
    </source>
</evidence>
<dbReference type="Gene3D" id="3.20.20.140">
    <property type="entry name" value="Metal-dependent hydrolases"/>
    <property type="match status" value="1"/>
</dbReference>
<dbReference type="InterPro" id="IPR051607">
    <property type="entry name" value="Metallo-dep_hydrolases"/>
</dbReference>
<accession>A6GDS1</accession>
<dbReference type="NCBIfam" id="NF006679">
    <property type="entry name" value="PRK09228.1"/>
    <property type="match status" value="1"/>
</dbReference>
<dbReference type="eggNOG" id="COG0402">
    <property type="taxonomic scope" value="Bacteria"/>
</dbReference>
<keyword evidence="2" id="KW-0479">Metal-binding</keyword>
<protein>
    <submittedName>
        <fullName evidence="6">Guanine deaminase</fullName>
    </submittedName>
</protein>
<gene>
    <name evidence="6" type="ORF">PPSIR1_19844</name>
</gene>
<dbReference type="GO" id="GO:0046098">
    <property type="term" value="P:guanine metabolic process"/>
    <property type="evidence" value="ECO:0007669"/>
    <property type="project" value="TreeGrafter"/>
</dbReference>
<evidence type="ECO:0000256" key="3">
    <source>
        <dbReference type="ARBA" id="ARBA00022801"/>
    </source>
</evidence>
<dbReference type="InterPro" id="IPR006680">
    <property type="entry name" value="Amidohydro-rel"/>
</dbReference>
<dbReference type="Gene3D" id="2.30.40.10">
    <property type="entry name" value="Urease, subunit C, domain 1"/>
    <property type="match status" value="1"/>
</dbReference>
<evidence type="ECO:0000313" key="6">
    <source>
        <dbReference type="EMBL" id="EDM75960.1"/>
    </source>
</evidence>
<name>A6GDS1_9BACT</name>